<dbReference type="AlphaFoldDB" id="A0A2S2CTA8"/>
<feature type="domain" description="Response regulatory" evidence="3">
    <location>
        <begin position="3"/>
        <end position="121"/>
    </location>
</feature>
<dbReference type="SMART" id="SM00448">
    <property type="entry name" value="REC"/>
    <property type="match status" value="1"/>
</dbReference>
<dbReference type="InterPro" id="IPR001789">
    <property type="entry name" value="Sig_transdc_resp-reg_receiver"/>
</dbReference>
<name>A0A2S2CTA8_9PROT</name>
<dbReference type="PROSITE" id="PS50110">
    <property type="entry name" value="RESPONSE_REGULATORY"/>
    <property type="match status" value="1"/>
</dbReference>
<dbReference type="Gene3D" id="3.40.50.2300">
    <property type="match status" value="1"/>
</dbReference>
<evidence type="ECO:0000313" key="5">
    <source>
        <dbReference type="Proteomes" id="UP000245629"/>
    </source>
</evidence>
<dbReference type="EMBL" id="CP029353">
    <property type="protein sequence ID" value="AWK87708.1"/>
    <property type="molecule type" value="Genomic_DNA"/>
</dbReference>
<feature type="modified residue" description="4-aspartylphosphate" evidence="2">
    <location>
        <position position="52"/>
    </location>
</feature>
<organism evidence="4 5">
    <name type="scientific">Azospirillum thermophilum</name>
    <dbReference type="NCBI Taxonomy" id="2202148"/>
    <lineage>
        <taxon>Bacteria</taxon>
        <taxon>Pseudomonadati</taxon>
        <taxon>Pseudomonadota</taxon>
        <taxon>Alphaproteobacteria</taxon>
        <taxon>Rhodospirillales</taxon>
        <taxon>Azospirillaceae</taxon>
        <taxon>Azospirillum</taxon>
    </lineage>
</organism>
<gene>
    <name evidence="4" type="ORF">DEW08_17175</name>
</gene>
<dbReference type="CDD" id="cd00156">
    <property type="entry name" value="REC"/>
    <property type="match status" value="1"/>
</dbReference>
<dbReference type="KEGG" id="azz:DEW08_17175"/>
<dbReference type="InterPro" id="IPR050595">
    <property type="entry name" value="Bact_response_regulator"/>
</dbReference>
<keyword evidence="1 2" id="KW-0597">Phosphoprotein</keyword>
<evidence type="ECO:0000256" key="2">
    <source>
        <dbReference type="PROSITE-ProRule" id="PRU00169"/>
    </source>
</evidence>
<dbReference type="Pfam" id="PF00072">
    <property type="entry name" value="Response_reg"/>
    <property type="match status" value="1"/>
</dbReference>
<protein>
    <submittedName>
        <fullName evidence="4">Response regulator</fullName>
    </submittedName>
</protein>
<dbReference type="PANTHER" id="PTHR44591">
    <property type="entry name" value="STRESS RESPONSE REGULATOR PROTEIN 1"/>
    <property type="match status" value="1"/>
</dbReference>
<sequence>MAKLLVVDDDPVSRGLVEAILKKEGHEVTACSGVLQAIETLSFVEFDLLVTDIIMPEHDGFEMVQAARNLRPGIRIIVLSAIDERVPSHLTAAAFAKLGIRRVISKPIKPALLASEVLAALVAD</sequence>
<dbReference type="InterPro" id="IPR011006">
    <property type="entry name" value="CheY-like_superfamily"/>
</dbReference>
<dbReference type="GO" id="GO:0000160">
    <property type="term" value="P:phosphorelay signal transduction system"/>
    <property type="evidence" value="ECO:0007669"/>
    <property type="project" value="InterPro"/>
</dbReference>
<reference evidence="5" key="1">
    <citation type="submission" date="2018-05" db="EMBL/GenBank/DDBJ databases">
        <title>Azospirillum thermophila sp. nov., a novel isolated from hot spring.</title>
        <authorList>
            <person name="Zhao Z."/>
        </authorList>
    </citation>
    <scope>NUCLEOTIDE SEQUENCE [LARGE SCALE GENOMIC DNA]</scope>
    <source>
        <strain evidence="5">CFH 70021</strain>
    </source>
</reference>
<keyword evidence="5" id="KW-1185">Reference proteome</keyword>
<accession>A0A2S2CTA8</accession>
<evidence type="ECO:0000256" key="1">
    <source>
        <dbReference type="ARBA" id="ARBA00022553"/>
    </source>
</evidence>
<dbReference type="PANTHER" id="PTHR44591:SF21">
    <property type="entry name" value="TWO-COMPONENT RESPONSE REGULATOR"/>
    <property type="match status" value="1"/>
</dbReference>
<dbReference type="SUPFAM" id="SSF52172">
    <property type="entry name" value="CheY-like"/>
    <property type="match status" value="1"/>
</dbReference>
<evidence type="ECO:0000313" key="4">
    <source>
        <dbReference type="EMBL" id="AWK87708.1"/>
    </source>
</evidence>
<dbReference type="Proteomes" id="UP000245629">
    <property type="component" value="Chromosome 2"/>
</dbReference>
<proteinExistence type="predicted"/>
<evidence type="ECO:0000259" key="3">
    <source>
        <dbReference type="PROSITE" id="PS50110"/>
    </source>
</evidence>
<dbReference type="RefSeq" id="WP_109329143.1">
    <property type="nucleotide sequence ID" value="NZ_CP029353.1"/>
</dbReference>
<dbReference type="OrthoDB" id="7271028at2"/>